<keyword evidence="1" id="KW-0472">Membrane</keyword>
<sequence>MKARSHLYPSVPILLLALVCLLTIYPEVLRLPEELQPTYVALKVGYALLAGAFSFYFLRIRTQPDDFPTLILFLLCASYCLIMIWFLPLYEFAYIQCALGCAFVKTRRTWMFPTTFGLTALGYIITYQIQDQLQWQIPPATRKDWVLTVLVCFALAWVIQRYAVSANRRDKERLLRLSRIGHDSHRLLHDVKGMISSPLMIFESLSSTHQRWTAEDYKKQIGQLAEEMRHVRDVLKSINQISRSSKDPSPLCIRAAFASNYQILERRLRRARVQLPEARTVLSDEGILRSAFFNLLLNTVEAFERNQTQNPYIDIQWDQDTLIYKDNAGAADTGTDQNGNSGLGLEVLRADLESLGIVHRINIKTSGTTVTLRFPDSAATSNAKGT</sequence>
<evidence type="ECO:0008006" key="4">
    <source>
        <dbReference type="Google" id="ProtNLM"/>
    </source>
</evidence>
<dbReference type="RefSeq" id="WP_011165821.1">
    <property type="nucleotide sequence ID" value="NC_005363.1"/>
</dbReference>
<keyword evidence="3" id="KW-1185">Reference proteome</keyword>
<dbReference type="Proteomes" id="UP000008080">
    <property type="component" value="Chromosome"/>
</dbReference>
<feature type="transmembrane region" description="Helical" evidence="1">
    <location>
        <begin position="38"/>
        <end position="58"/>
    </location>
</feature>
<feature type="transmembrane region" description="Helical" evidence="1">
    <location>
        <begin position="145"/>
        <end position="164"/>
    </location>
</feature>
<accession>Q6MHP9</accession>
<dbReference type="KEGG" id="bba:Bd3491"/>
<reference evidence="2 3" key="1">
    <citation type="journal article" date="2004" name="Science">
        <title>A predator unmasked: life cycle of Bdellovibrio bacteriovorus from a genomic perspective.</title>
        <authorList>
            <person name="Rendulic S."/>
            <person name="Jagtap P."/>
            <person name="Rosinus A."/>
            <person name="Eppinger M."/>
            <person name="Baar C."/>
            <person name="Lanz C."/>
            <person name="Keller H."/>
            <person name="Lambert C."/>
            <person name="Evans K.J."/>
            <person name="Goesmann A."/>
            <person name="Meyer F."/>
            <person name="Sockett R.E."/>
            <person name="Schuster S.C."/>
        </authorList>
    </citation>
    <scope>NUCLEOTIDE SEQUENCE [LARGE SCALE GENOMIC DNA]</scope>
    <source>
        <strain evidence="3">ATCC 15356 / DSM 50701 / NCIMB 9529 / HD100</strain>
    </source>
</reference>
<evidence type="ECO:0000313" key="3">
    <source>
        <dbReference type="Proteomes" id="UP000008080"/>
    </source>
</evidence>
<dbReference type="eggNOG" id="COG0642">
    <property type="taxonomic scope" value="Bacteria"/>
</dbReference>
<proteinExistence type="predicted"/>
<dbReference type="AlphaFoldDB" id="Q6MHP9"/>
<dbReference type="EMBL" id="BX842655">
    <property type="protein sequence ID" value="CAE78283.1"/>
    <property type="molecule type" value="Genomic_DNA"/>
</dbReference>
<keyword evidence="1" id="KW-1133">Transmembrane helix</keyword>
<dbReference type="InterPro" id="IPR036890">
    <property type="entry name" value="HATPase_C_sf"/>
</dbReference>
<dbReference type="Gene3D" id="3.30.565.10">
    <property type="entry name" value="Histidine kinase-like ATPase, C-terminal domain"/>
    <property type="match status" value="1"/>
</dbReference>
<organism evidence="2 3">
    <name type="scientific">Bdellovibrio bacteriovorus (strain ATCC 15356 / DSM 50701 / NCIMB 9529 / HD100)</name>
    <dbReference type="NCBI Taxonomy" id="264462"/>
    <lineage>
        <taxon>Bacteria</taxon>
        <taxon>Pseudomonadati</taxon>
        <taxon>Bdellovibrionota</taxon>
        <taxon>Bdellovibrionia</taxon>
        <taxon>Bdellovibrionales</taxon>
        <taxon>Pseudobdellovibrionaceae</taxon>
        <taxon>Bdellovibrio</taxon>
    </lineage>
</organism>
<gene>
    <name evidence="2" type="ordered locus">Bd3491</name>
</gene>
<dbReference type="STRING" id="264462.Bd3491"/>
<feature type="transmembrane region" description="Helical" evidence="1">
    <location>
        <begin position="70"/>
        <end position="90"/>
    </location>
</feature>
<feature type="transmembrane region" description="Helical" evidence="1">
    <location>
        <begin position="7"/>
        <end position="26"/>
    </location>
</feature>
<dbReference type="HOGENOM" id="CLU_715082_0_0_7"/>
<dbReference type="SUPFAM" id="SSF55874">
    <property type="entry name" value="ATPase domain of HSP90 chaperone/DNA topoisomerase II/histidine kinase"/>
    <property type="match status" value="1"/>
</dbReference>
<evidence type="ECO:0000256" key="1">
    <source>
        <dbReference type="SAM" id="Phobius"/>
    </source>
</evidence>
<name>Q6MHP9_BDEBA</name>
<keyword evidence="1" id="KW-0812">Transmembrane</keyword>
<evidence type="ECO:0000313" key="2">
    <source>
        <dbReference type="EMBL" id="CAE78283.1"/>
    </source>
</evidence>
<feature type="transmembrane region" description="Helical" evidence="1">
    <location>
        <begin position="110"/>
        <end position="129"/>
    </location>
</feature>
<dbReference type="GeneID" id="93014299"/>
<protein>
    <recommendedName>
        <fullName evidence="4">Histidine kinase domain-containing protein</fullName>
    </recommendedName>
</protein>